<evidence type="ECO:0000256" key="5">
    <source>
        <dbReference type="ARBA" id="ARBA00022729"/>
    </source>
</evidence>
<evidence type="ECO:0000256" key="10">
    <source>
        <dbReference type="ARBA" id="ARBA00039077"/>
    </source>
</evidence>
<evidence type="ECO:0000256" key="11">
    <source>
        <dbReference type="ARBA" id="ARBA00040608"/>
    </source>
</evidence>
<evidence type="ECO:0000256" key="17">
    <source>
        <dbReference type="SAM" id="SignalP"/>
    </source>
</evidence>
<dbReference type="AlphaFoldDB" id="A0A9Q0EFZ3"/>
<feature type="compositionally biased region" description="Basic and acidic residues" evidence="16">
    <location>
        <begin position="631"/>
        <end position="644"/>
    </location>
</feature>
<comment type="subcellular location">
    <subcellularLocation>
        <location evidence="2">Lysosome</location>
    </subcellularLocation>
</comment>
<comment type="catalytic activity">
    <reaction evidence="14">
        <text>an S-polyprenyl-L-cysteine + O2 + H2O = a polyprenal + L-cysteine + H2O2</text>
        <dbReference type="Rhea" id="RHEA:53892"/>
        <dbReference type="Rhea" id="RHEA-COMP:13675"/>
        <dbReference type="Rhea" id="RHEA-COMP:13676"/>
        <dbReference type="ChEBI" id="CHEBI:15377"/>
        <dbReference type="ChEBI" id="CHEBI:15379"/>
        <dbReference type="ChEBI" id="CHEBI:16240"/>
        <dbReference type="ChEBI" id="CHEBI:35235"/>
        <dbReference type="ChEBI" id="CHEBI:137934"/>
        <dbReference type="ChEBI" id="CHEBI:137935"/>
        <dbReference type="EC" id="1.8.3.5"/>
    </reaction>
    <physiologicalReaction direction="left-to-right" evidence="14">
        <dbReference type="Rhea" id="RHEA:53893"/>
    </physiologicalReaction>
</comment>
<dbReference type="InterPro" id="IPR036188">
    <property type="entry name" value="FAD/NAD-bd_sf"/>
</dbReference>
<keyword evidence="5 17" id="KW-0732">Signal</keyword>
<dbReference type="OrthoDB" id="437369at2759"/>
<comment type="catalytic activity">
    <reaction evidence="15">
        <text>[(2E,6E,10E)-geranylgeranyl]-L-cysteine + O2 + H2O = (2E,6E,10E)-geranylgeranial + L-cysteine + H2O2</text>
        <dbReference type="Rhea" id="RHEA:70407"/>
        <dbReference type="ChEBI" id="CHEBI:15377"/>
        <dbReference type="ChEBI" id="CHEBI:15379"/>
        <dbReference type="ChEBI" id="CHEBI:16240"/>
        <dbReference type="ChEBI" id="CHEBI:35235"/>
        <dbReference type="ChEBI" id="CHEBI:189549"/>
        <dbReference type="ChEBI" id="CHEBI:189554"/>
        <dbReference type="EC" id="1.8.3.5"/>
    </reaction>
    <physiologicalReaction direction="left-to-right" evidence="15">
        <dbReference type="Rhea" id="RHEA:70408"/>
    </physiologicalReaction>
</comment>
<evidence type="ECO:0000256" key="13">
    <source>
        <dbReference type="ARBA" id="ARBA00047616"/>
    </source>
</evidence>
<keyword evidence="6" id="KW-0274">FAD</keyword>
<evidence type="ECO:0000313" key="20">
    <source>
        <dbReference type="Proteomes" id="UP001148018"/>
    </source>
</evidence>
<keyword evidence="4" id="KW-0285">Flavoprotein</keyword>
<name>A0A9Q0EFZ3_9TELE</name>
<evidence type="ECO:0000256" key="3">
    <source>
        <dbReference type="ARBA" id="ARBA00009967"/>
    </source>
</evidence>
<accession>A0A9Q0EFZ3</accession>
<evidence type="ECO:0000256" key="1">
    <source>
        <dbReference type="ARBA" id="ARBA00001974"/>
    </source>
</evidence>
<dbReference type="Pfam" id="PF13450">
    <property type="entry name" value="NAD_binding_8"/>
    <property type="match status" value="1"/>
</dbReference>
<evidence type="ECO:0000256" key="16">
    <source>
        <dbReference type="SAM" id="MobiDB-lite"/>
    </source>
</evidence>
<comment type="similarity">
    <text evidence="3">Belongs to the prenylcysteine oxidase family.</text>
</comment>
<dbReference type="Gene3D" id="3.50.50.60">
    <property type="entry name" value="FAD/NAD(P)-binding domain"/>
    <property type="match status" value="1"/>
</dbReference>
<comment type="function">
    <text evidence="12">Prenylcysteine oxidase that cleaves the thioether bond of prenyl-L-cysteines, such as farnesylcysteine and geranylgeranylcysteine. Only active against free prenylcysteines and not prenylcysteine residues within prenylated proteins or peptides. Involved in the final step in the degradation of prenylated proteins, by degrading prenylcysteines after the protein has been degraded.</text>
</comment>
<proteinExistence type="inferred from homology"/>
<dbReference type="PANTHER" id="PTHR15944">
    <property type="entry name" value="FARNESYLCYSTEINE LYASE"/>
    <property type="match status" value="1"/>
</dbReference>
<dbReference type="Proteomes" id="UP001148018">
    <property type="component" value="Unassembled WGS sequence"/>
</dbReference>
<dbReference type="GO" id="GO:0005764">
    <property type="term" value="C:lysosome"/>
    <property type="evidence" value="ECO:0007669"/>
    <property type="project" value="UniProtKB-SubCell"/>
</dbReference>
<dbReference type="InterPro" id="IPR010795">
    <property type="entry name" value="Prenylcys_lyase"/>
</dbReference>
<dbReference type="FunFam" id="3.50.50.60:FF:000081">
    <property type="entry name" value="prenylcysteine oxidase 1"/>
    <property type="match status" value="1"/>
</dbReference>
<evidence type="ECO:0000256" key="9">
    <source>
        <dbReference type="ARBA" id="ARBA00023228"/>
    </source>
</evidence>
<dbReference type="SUPFAM" id="SSF51905">
    <property type="entry name" value="FAD/NAD(P)-binding domain"/>
    <property type="match status" value="1"/>
</dbReference>
<keyword evidence="7" id="KW-0560">Oxidoreductase</keyword>
<dbReference type="GO" id="GO:0030328">
    <property type="term" value="P:prenylcysteine catabolic process"/>
    <property type="evidence" value="ECO:0007669"/>
    <property type="project" value="InterPro"/>
</dbReference>
<dbReference type="GO" id="GO:0030327">
    <property type="term" value="P:prenylated protein catabolic process"/>
    <property type="evidence" value="ECO:0007669"/>
    <property type="project" value="TreeGrafter"/>
</dbReference>
<keyword evidence="8" id="KW-0325">Glycoprotein</keyword>
<dbReference type="EMBL" id="JANIIK010000043">
    <property type="protein sequence ID" value="KAJ3606074.1"/>
    <property type="molecule type" value="Genomic_DNA"/>
</dbReference>
<evidence type="ECO:0000256" key="6">
    <source>
        <dbReference type="ARBA" id="ARBA00022827"/>
    </source>
</evidence>
<comment type="caution">
    <text evidence="19">The sequence shown here is derived from an EMBL/GenBank/DDBJ whole genome shotgun (WGS) entry which is preliminary data.</text>
</comment>
<evidence type="ECO:0000256" key="4">
    <source>
        <dbReference type="ARBA" id="ARBA00022630"/>
    </source>
</evidence>
<evidence type="ECO:0000256" key="2">
    <source>
        <dbReference type="ARBA" id="ARBA00004371"/>
    </source>
</evidence>
<reference evidence="19" key="1">
    <citation type="submission" date="2022-07" db="EMBL/GenBank/DDBJ databases">
        <title>Chromosome-level genome of Muraenolepis orangiensis.</title>
        <authorList>
            <person name="Kim J."/>
        </authorList>
    </citation>
    <scope>NUCLEOTIDE SEQUENCE</scope>
    <source>
        <strain evidence="19">KU_S4_2022</strain>
        <tissue evidence="19">Muscle</tissue>
    </source>
</reference>
<gene>
    <name evidence="19" type="ORF">NHX12_028117</name>
</gene>
<dbReference type="EC" id="1.8.3.5" evidence="10"/>
<evidence type="ECO:0000256" key="14">
    <source>
        <dbReference type="ARBA" id="ARBA00048495"/>
    </source>
</evidence>
<feature type="chain" id="PRO_5040268509" description="Prenylcysteine oxidase 1" evidence="17">
    <location>
        <begin position="19"/>
        <end position="672"/>
    </location>
</feature>
<keyword evidence="9" id="KW-0458">Lysosome</keyword>
<keyword evidence="20" id="KW-1185">Reference proteome</keyword>
<feature type="non-terminal residue" evidence="19">
    <location>
        <position position="1"/>
    </location>
</feature>
<evidence type="ECO:0000313" key="19">
    <source>
        <dbReference type="EMBL" id="KAJ3606074.1"/>
    </source>
</evidence>
<evidence type="ECO:0000256" key="12">
    <source>
        <dbReference type="ARBA" id="ARBA00045287"/>
    </source>
</evidence>
<sequence length="672" mass="74232">MSSLRTVLFLVFWSVASGLRDQPRRIAVVGAGIGGSSAAFFLRQEFGPVVQIDVFESGAVGGRLATVKIDDQEYETGGSVLHPLNLHMKHFIDRLGLNQRESVPSKMAIFDGKELSFEESDWFIVNMLRLLWRYGFNFLRMQMWVEGILDKIYQYQQFGYSFSTVEKLLHAMGGDSFLALANQTLEEAMLGEGFSQVFLNDIVVPITRVNYGQSVRINAFVGAVSLAGADPGLWAVEGGNKLVCSGLLYHSKARLITARVSSVTLRGRPTKSGATSVYEVNSVGESGPAHSLYDIVVVATPLHHGKSDISFLGLTPPVPSHFPGRYHRTVSTLVRGLLNVSYLGDQREPLEFRVSEVLTSEGCDLHSLSSIDPVTIPTGYRRPAANQPKVWKIFSPRQLSEEQLDAVFLSREPMAPGQETDWLAYPEYRPPLRKTPPFVLHHGLYYLNAVEWAASAMEMSAIAARNTALLAHHRWHHMDQKIDQEDLHIPKAKMRSVVPLLLFLALVGVRTALSASLESQEKEKAVVEDVAEMTELQKTDQIEFEAAQKNEKHIEESHYLEAAHVETETVHVETVVELVSAGNDSTEAAHVETETVHVETVVELVSAGDDSTESADSPSQESASESTEDTDNLRQRREHHETATEKISSFGGRTTVAAKVEGGRTTVAAKVE</sequence>
<protein>
    <recommendedName>
        <fullName evidence="11">Prenylcysteine oxidase 1</fullName>
        <ecNumber evidence="10">1.8.3.5</ecNumber>
    </recommendedName>
</protein>
<feature type="domain" description="Prenylcysteine lyase" evidence="18">
    <location>
        <begin position="117"/>
        <end position="484"/>
    </location>
</feature>
<comment type="catalytic activity">
    <reaction evidence="13">
        <text>S-(2E,6E)-farnesyl-L-cysteine + O2 + H2O = (2E,6E)-farnesal + L-cysteine + H2O2</text>
        <dbReference type="Rhea" id="RHEA:30231"/>
        <dbReference type="ChEBI" id="CHEBI:15377"/>
        <dbReference type="ChEBI" id="CHEBI:15379"/>
        <dbReference type="ChEBI" id="CHEBI:15894"/>
        <dbReference type="ChEBI" id="CHEBI:16240"/>
        <dbReference type="ChEBI" id="CHEBI:35235"/>
        <dbReference type="ChEBI" id="CHEBI:62141"/>
        <dbReference type="EC" id="1.8.3.5"/>
    </reaction>
    <physiologicalReaction direction="left-to-right" evidence="13">
        <dbReference type="Rhea" id="RHEA:30232"/>
    </physiologicalReaction>
</comment>
<feature type="region of interest" description="Disordered" evidence="16">
    <location>
        <begin position="607"/>
        <end position="658"/>
    </location>
</feature>
<dbReference type="InterPro" id="IPR017046">
    <property type="entry name" value="Prenylcysteine_Oxase1"/>
</dbReference>
<organism evidence="19 20">
    <name type="scientific">Muraenolepis orangiensis</name>
    <name type="common">Patagonian moray cod</name>
    <dbReference type="NCBI Taxonomy" id="630683"/>
    <lineage>
        <taxon>Eukaryota</taxon>
        <taxon>Metazoa</taxon>
        <taxon>Chordata</taxon>
        <taxon>Craniata</taxon>
        <taxon>Vertebrata</taxon>
        <taxon>Euteleostomi</taxon>
        <taxon>Actinopterygii</taxon>
        <taxon>Neopterygii</taxon>
        <taxon>Teleostei</taxon>
        <taxon>Neoteleostei</taxon>
        <taxon>Acanthomorphata</taxon>
        <taxon>Zeiogadaria</taxon>
        <taxon>Gadariae</taxon>
        <taxon>Gadiformes</taxon>
        <taxon>Muraenolepidoidei</taxon>
        <taxon>Muraenolepididae</taxon>
        <taxon>Muraenolepis</taxon>
    </lineage>
</organism>
<feature type="signal peptide" evidence="17">
    <location>
        <begin position="1"/>
        <end position="18"/>
    </location>
</feature>
<evidence type="ECO:0000256" key="7">
    <source>
        <dbReference type="ARBA" id="ARBA00023002"/>
    </source>
</evidence>
<comment type="cofactor">
    <cofactor evidence="1">
        <name>FAD</name>
        <dbReference type="ChEBI" id="CHEBI:57692"/>
    </cofactor>
</comment>
<evidence type="ECO:0000256" key="8">
    <source>
        <dbReference type="ARBA" id="ARBA00023180"/>
    </source>
</evidence>
<dbReference type="GO" id="GO:0001735">
    <property type="term" value="F:prenylcysteine oxidase activity"/>
    <property type="evidence" value="ECO:0007669"/>
    <property type="project" value="UniProtKB-EC"/>
</dbReference>
<evidence type="ECO:0000256" key="15">
    <source>
        <dbReference type="ARBA" id="ARBA00049343"/>
    </source>
</evidence>
<dbReference type="PANTHER" id="PTHR15944:SF3">
    <property type="entry name" value="PRENYLCYSTEINE OXIDASE 1"/>
    <property type="match status" value="1"/>
</dbReference>
<evidence type="ECO:0000259" key="18">
    <source>
        <dbReference type="Pfam" id="PF07156"/>
    </source>
</evidence>
<feature type="compositionally biased region" description="Polar residues" evidence="16">
    <location>
        <begin position="614"/>
        <end position="625"/>
    </location>
</feature>
<dbReference type="Pfam" id="PF07156">
    <property type="entry name" value="Prenylcys_lyase"/>
    <property type="match status" value="1"/>
</dbReference>